<dbReference type="InterPro" id="IPR036631">
    <property type="entry name" value="MGMT_N_sf"/>
</dbReference>
<evidence type="ECO:0000256" key="6">
    <source>
        <dbReference type="ARBA" id="ARBA00049348"/>
    </source>
</evidence>
<comment type="catalytic activity">
    <reaction evidence="1">
        <text>a 4-O-methyl-thymidine in DNA + L-cysteinyl-[protein] = a thymidine in DNA + S-methyl-L-cysteinyl-[protein]</text>
        <dbReference type="Rhea" id="RHEA:53428"/>
        <dbReference type="Rhea" id="RHEA-COMP:10131"/>
        <dbReference type="Rhea" id="RHEA-COMP:10132"/>
        <dbReference type="Rhea" id="RHEA-COMP:13555"/>
        <dbReference type="Rhea" id="RHEA-COMP:13556"/>
        <dbReference type="ChEBI" id="CHEBI:29950"/>
        <dbReference type="ChEBI" id="CHEBI:82612"/>
        <dbReference type="ChEBI" id="CHEBI:137386"/>
        <dbReference type="ChEBI" id="CHEBI:137387"/>
        <dbReference type="EC" id="2.1.1.63"/>
    </reaction>
</comment>
<keyword evidence="9" id="KW-1185">Reference proteome</keyword>
<keyword evidence="2" id="KW-0489">Methyltransferase</keyword>
<comment type="catalytic activity">
    <reaction evidence="6">
        <text>a 6-O-methyl-2'-deoxyguanosine in DNA + L-cysteinyl-[protein] = S-methyl-L-cysteinyl-[protein] + a 2'-deoxyguanosine in DNA</text>
        <dbReference type="Rhea" id="RHEA:24000"/>
        <dbReference type="Rhea" id="RHEA-COMP:10131"/>
        <dbReference type="Rhea" id="RHEA-COMP:10132"/>
        <dbReference type="Rhea" id="RHEA-COMP:11367"/>
        <dbReference type="Rhea" id="RHEA-COMP:11368"/>
        <dbReference type="ChEBI" id="CHEBI:29950"/>
        <dbReference type="ChEBI" id="CHEBI:82612"/>
        <dbReference type="ChEBI" id="CHEBI:85445"/>
        <dbReference type="ChEBI" id="CHEBI:85448"/>
        <dbReference type="EC" id="2.1.1.63"/>
    </reaction>
</comment>
<dbReference type="PANTHER" id="PTHR10815">
    <property type="entry name" value="METHYLATED-DNA--PROTEIN-CYSTEINE METHYLTRANSFERASE"/>
    <property type="match status" value="1"/>
</dbReference>
<reference evidence="8 9" key="1">
    <citation type="submission" date="2019-09" db="EMBL/GenBank/DDBJ databases">
        <authorList>
            <person name="Depoorter E."/>
        </authorList>
    </citation>
    <scope>NUCLEOTIDE SEQUENCE [LARGE SCALE GENOMIC DNA]</scope>
    <source>
        <strain evidence="8">LMG 30113</strain>
    </source>
</reference>
<dbReference type="FunFam" id="1.10.10.10:FF:000410">
    <property type="entry name" value="ADA regulatory protein, putative"/>
    <property type="match status" value="1"/>
</dbReference>
<feature type="domain" description="Methylated-DNA-[protein]-cysteine S-methyltransferase DNA binding" evidence="7">
    <location>
        <begin position="56"/>
        <end position="135"/>
    </location>
</feature>
<dbReference type="PROSITE" id="PS00374">
    <property type="entry name" value="MGMT"/>
    <property type="match status" value="1"/>
</dbReference>
<evidence type="ECO:0000256" key="4">
    <source>
        <dbReference type="ARBA" id="ARBA00022763"/>
    </source>
</evidence>
<dbReference type="Gene3D" id="1.10.10.10">
    <property type="entry name" value="Winged helix-like DNA-binding domain superfamily/Winged helix DNA-binding domain"/>
    <property type="match status" value="1"/>
</dbReference>
<dbReference type="GO" id="GO:0032259">
    <property type="term" value="P:methylation"/>
    <property type="evidence" value="ECO:0007669"/>
    <property type="project" value="UniProtKB-KW"/>
</dbReference>
<keyword evidence="4" id="KW-0227">DNA damage</keyword>
<evidence type="ECO:0000256" key="5">
    <source>
        <dbReference type="ARBA" id="ARBA00023204"/>
    </source>
</evidence>
<dbReference type="PANTHER" id="PTHR10815:SF14">
    <property type="entry name" value="BIFUNCTIONAL TRANSCRIPTIONAL ACTIVATOR_DNA REPAIR ENZYME ADA"/>
    <property type="match status" value="1"/>
</dbReference>
<accession>A0A6P2LJI1</accession>
<protein>
    <submittedName>
        <fullName evidence="8">AraC family transcriptional regulator</fullName>
    </submittedName>
</protein>
<dbReference type="Pfam" id="PF01035">
    <property type="entry name" value="DNA_binding_1"/>
    <property type="match status" value="1"/>
</dbReference>
<evidence type="ECO:0000313" key="8">
    <source>
        <dbReference type="EMBL" id="VWB67207.1"/>
    </source>
</evidence>
<dbReference type="InterPro" id="IPR014048">
    <property type="entry name" value="MethylDNA_cys_MeTrfase_DNA-bd"/>
</dbReference>
<dbReference type="AlphaFoldDB" id="A0A6P2LJI1"/>
<name>A0A6P2LJI1_9BURK</name>
<dbReference type="InterPro" id="IPR036388">
    <property type="entry name" value="WH-like_DNA-bd_sf"/>
</dbReference>
<dbReference type="GO" id="GO:0006281">
    <property type="term" value="P:DNA repair"/>
    <property type="evidence" value="ECO:0007669"/>
    <property type="project" value="UniProtKB-KW"/>
</dbReference>
<dbReference type="Proteomes" id="UP000494330">
    <property type="component" value="Unassembled WGS sequence"/>
</dbReference>
<gene>
    <name evidence="8" type="ORF">BPA30113_03010</name>
</gene>
<keyword evidence="3" id="KW-0808">Transferase</keyword>
<evidence type="ECO:0000313" key="9">
    <source>
        <dbReference type="Proteomes" id="UP000494330"/>
    </source>
</evidence>
<organism evidence="8 9">
    <name type="scientific">Burkholderia paludis</name>
    <dbReference type="NCBI Taxonomy" id="1506587"/>
    <lineage>
        <taxon>Bacteria</taxon>
        <taxon>Pseudomonadati</taxon>
        <taxon>Pseudomonadota</taxon>
        <taxon>Betaproteobacteria</taxon>
        <taxon>Burkholderiales</taxon>
        <taxon>Burkholderiaceae</taxon>
        <taxon>Burkholderia</taxon>
        <taxon>Burkholderia cepacia complex</taxon>
    </lineage>
</organism>
<dbReference type="EMBL" id="CABVQD010000008">
    <property type="protein sequence ID" value="VWB67207.1"/>
    <property type="molecule type" value="Genomic_DNA"/>
</dbReference>
<dbReference type="GO" id="GO:0003908">
    <property type="term" value="F:methylated-DNA-[protein]-cysteine S-methyltransferase activity"/>
    <property type="evidence" value="ECO:0007669"/>
    <property type="project" value="UniProtKB-EC"/>
</dbReference>
<keyword evidence="5" id="KW-0234">DNA repair</keyword>
<dbReference type="InterPro" id="IPR036217">
    <property type="entry name" value="MethylDNA_cys_MeTrfase_DNAb"/>
</dbReference>
<dbReference type="SUPFAM" id="SSF46767">
    <property type="entry name" value="Methylated DNA-protein cysteine methyltransferase, C-terminal domain"/>
    <property type="match status" value="1"/>
</dbReference>
<dbReference type="SUPFAM" id="SSF53155">
    <property type="entry name" value="Methylated DNA-protein cysteine methyltransferase domain"/>
    <property type="match status" value="1"/>
</dbReference>
<evidence type="ECO:0000256" key="1">
    <source>
        <dbReference type="ARBA" id="ARBA00001286"/>
    </source>
</evidence>
<evidence type="ECO:0000259" key="7">
    <source>
        <dbReference type="Pfam" id="PF01035"/>
    </source>
</evidence>
<dbReference type="CDD" id="cd06445">
    <property type="entry name" value="ATase"/>
    <property type="match status" value="1"/>
</dbReference>
<proteinExistence type="predicted"/>
<evidence type="ECO:0000256" key="3">
    <source>
        <dbReference type="ARBA" id="ARBA00022679"/>
    </source>
</evidence>
<dbReference type="NCBIfam" id="TIGR00589">
    <property type="entry name" value="ogt"/>
    <property type="match status" value="1"/>
</dbReference>
<dbReference type="Gene3D" id="3.30.160.70">
    <property type="entry name" value="Methylated DNA-protein cysteine methyltransferase domain"/>
    <property type="match status" value="1"/>
</dbReference>
<sequence>MGDDPDALVKDLQDQFPKADLIGGDAEFEKLVAEVVGVFEVPSIGLNLPLDVRGTAFQERVWQALREIPPGATVSYSEIAERIGAPKAMRAVAQACGANHLAVAIPCHRVVRQDGDISGYRWGVDRKRELLRRESAS</sequence>
<evidence type="ECO:0000256" key="2">
    <source>
        <dbReference type="ARBA" id="ARBA00022603"/>
    </source>
</evidence>
<dbReference type="InterPro" id="IPR001497">
    <property type="entry name" value="MethylDNA_cys_MeTrfase_AS"/>
</dbReference>